<feature type="region of interest" description="Disordered" evidence="1">
    <location>
        <begin position="327"/>
        <end position="356"/>
    </location>
</feature>
<dbReference type="AlphaFoldDB" id="A0A087G1F1"/>
<dbReference type="Gramene" id="KFK23703">
    <property type="protein sequence ID" value="KFK23703"/>
    <property type="gene ID" value="AALP_AAs60498U000100"/>
</dbReference>
<gene>
    <name evidence="3" type="ORF">AALP_AAs60498U000100</name>
</gene>
<evidence type="ECO:0000313" key="3">
    <source>
        <dbReference type="EMBL" id="KFK23703.1"/>
    </source>
</evidence>
<name>A0A087G1F1_ARAAL</name>
<dbReference type="EMBL" id="KL976304">
    <property type="protein sequence ID" value="KFK23703.1"/>
    <property type="molecule type" value="Genomic_DNA"/>
</dbReference>
<evidence type="ECO:0000313" key="4">
    <source>
        <dbReference type="Proteomes" id="UP000029120"/>
    </source>
</evidence>
<dbReference type="InterPro" id="IPR005162">
    <property type="entry name" value="Retrotrans_gag_dom"/>
</dbReference>
<accession>A0A087G1F1</accession>
<dbReference type="PANTHER" id="PTHR33240:SF8">
    <property type="entry name" value="OS03G0439900 PROTEIN"/>
    <property type="match status" value="1"/>
</dbReference>
<protein>
    <recommendedName>
        <fullName evidence="2">Retrotransposon gag domain-containing protein</fullName>
    </recommendedName>
</protein>
<dbReference type="OMA" id="HAKIRTI"/>
<dbReference type="Proteomes" id="UP000029120">
    <property type="component" value="Unassembled WGS sequence"/>
</dbReference>
<dbReference type="Pfam" id="PF03732">
    <property type="entry name" value="Retrotrans_gag"/>
    <property type="match status" value="1"/>
</dbReference>
<evidence type="ECO:0000259" key="2">
    <source>
        <dbReference type="Pfam" id="PF03732"/>
    </source>
</evidence>
<feature type="domain" description="Retrotransposon gag" evidence="2">
    <location>
        <begin position="109"/>
        <end position="200"/>
    </location>
</feature>
<dbReference type="OrthoDB" id="1751727at2759"/>
<sequence length="546" mass="62785">MKQLPQSEHERKVQKATDKYHRPLTLKARRALQRQSIPGKAPAIAQVLEKARNTPFDERIARTKISDPGRIKLLVYKGTTDPSDHLIAFKVTLGIASFKEAKKEIVYCKLFVESLKGPSLQWFYKLEKNSVQTFLQLSELFVRHYNIFMERKIYDSELWNNKQGETESLRSFISRFKNTMSKVQGINNKSALEALRGALRCPSPFWQEMSLNMPTMIQDALYRAADFARTEEEVRARNGGKAKQASEPAHAANPAYIQYEGGSRRVHNYRVESSGYEELKEYEEELYCDFHKANGHSTVKCWELGRQLIAKLTEGTLKGNVSLLDFKPEEKAPANTKQHEENSRRQRRDDDVENEDFDPITVDEQDTEGLDQQHNDPLVINLTVYDFNVARVLIGTGSSVDVIFKKTLERMKIDLSTLKGQPKPITRFCDETTMTIGTIRLPVQAGNVKRMVDFTVSDHPAIYNMIMGTPRLNLMRVVPSTYHLCLKFPIPVGVKTIWGNQKESRMCFMAELKLRNTEKKKEESSPRESRKRFVRPPIAVTARRSY</sequence>
<organism evidence="3 4">
    <name type="scientific">Arabis alpina</name>
    <name type="common">Alpine rock-cress</name>
    <dbReference type="NCBI Taxonomy" id="50452"/>
    <lineage>
        <taxon>Eukaryota</taxon>
        <taxon>Viridiplantae</taxon>
        <taxon>Streptophyta</taxon>
        <taxon>Embryophyta</taxon>
        <taxon>Tracheophyta</taxon>
        <taxon>Spermatophyta</taxon>
        <taxon>Magnoliopsida</taxon>
        <taxon>eudicotyledons</taxon>
        <taxon>Gunneridae</taxon>
        <taxon>Pentapetalae</taxon>
        <taxon>rosids</taxon>
        <taxon>malvids</taxon>
        <taxon>Brassicales</taxon>
        <taxon>Brassicaceae</taxon>
        <taxon>Arabideae</taxon>
        <taxon>Arabis</taxon>
    </lineage>
</organism>
<dbReference type="Gene3D" id="2.40.70.10">
    <property type="entry name" value="Acid Proteases"/>
    <property type="match status" value="1"/>
</dbReference>
<reference evidence="4" key="1">
    <citation type="journal article" date="2015" name="Nat. Plants">
        <title>Genome expansion of Arabis alpina linked with retrotransposition and reduced symmetric DNA methylation.</title>
        <authorList>
            <person name="Willing E.M."/>
            <person name="Rawat V."/>
            <person name="Mandakova T."/>
            <person name="Maumus F."/>
            <person name="James G.V."/>
            <person name="Nordstroem K.J."/>
            <person name="Becker C."/>
            <person name="Warthmann N."/>
            <person name="Chica C."/>
            <person name="Szarzynska B."/>
            <person name="Zytnicki M."/>
            <person name="Albani M.C."/>
            <person name="Kiefer C."/>
            <person name="Bergonzi S."/>
            <person name="Castaings L."/>
            <person name="Mateos J.L."/>
            <person name="Berns M.C."/>
            <person name="Bujdoso N."/>
            <person name="Piofczyk T."/>
            <person name="de Lorenzo L."/>
            <person name="Barrero-Sicilia C."/>
            <person name="Mateos I."/>
            <person name="Piednoel M."/>
            <person name="Hagmann J."/>
            <person name="Chen-Min-Tao R."/>
            <person name="Iglesias-Fernandez R."/>
            <person name="Schuster S.C."/>
            <person name="Alonso-Blanco C."/>
            <person name="Roudier F."/>
            <person name="Carbonero P."/>
            <person name="Paz-Ares J."/>
            <person name="Davis S.J."/>
            <person name="Pecinka A."/>
            <person name="Quesneville H."/>
            <person name="Colot V."/>
            <person name="Lysak M.A."/>
            <person name="Weigel D."/>
            <person name="Coupland G."/>
            <person name="Schneeberger K."/>
        </authorList>
    </citation>
    <scope>NUCLEOTIDE SEQUENCE [LARGE SCALE GENOMIC DNA]</scope>
    <source>
        <strain evidence="4">cv. Pajares</strain>
    </source>
</reference>
<dbReference type="InterPro" id="IPR021109">
    <property type="entry name" value="Peptidase_aspartic_dom_sf"/>
</dbReference>
<evidence type="ECO:0000256" key="1">
    <source>
        <dbReference type="SAM" id="MobiDB-lite"/>
    </source>
</evidence>
<dbReference type="CDD" id="cd00303">
    <property type="entry name" value="retropepsin_like"/>
    <property type="match status" value="1"/>
</dbReference>
<dbReference type="eggNOG" id="KOG0017">
    <property type="taxonomic scope" value="Eukaryota"/>
</dbReference>
<feature type="compositionally biased region" description="Basic and acidic residues" evidence="1">
    <location>
        <begin position="327"/>
        <end position="350"/>
    </location>
</feature>
<keyword evidence="4" id="KW-1185">Reference proteome</keyword>
<proteinExistence type="predicted"/>
<dbReference type="PANTHER" id="PTHR33240">
    <property type="entry name" value="OS08G0508500 PROTEIN"/>
    <property type="match status" value="1"/>
</dbReference>